<keyword evidence="2" id="KW-1003">Cell membrane</keyword>
<evidence type="ECO:0000313" key="9">
    <source>
        <dbReference type="Proteomes" id="UP000218505"/>
    </source>
</evidence>
<dbReference type="InterPro" id="IPR036259">
    <property type="entry name" value="MFS_trans_sf"/>
</dbReference>
<protein>
    <submittedName>
        <fullName evidence="8">Chloramphenicol efflux pump</fullName>
    </submittedName>
</protein>
<dbReference type="PANTHER" id="PTHR43124:SF3">
    <property type="entry name" value="CHLORAMPHENICOL EFFLUX PUMP RV0191"/>
    <property type="match status" value="1"/>
</dbReference>
<feature type="transmembrane region" description="Helical" evidence="6">
    <location>
        <begin position="70"/>
        <end position="93"/>
    </location>
</feature>
<dbReference type="Proteomes" id="UP000218505">
    <property type="component" value="Chromosome"/>
</dbReference>
<feature type="transmembrane region" description="Helical" evidence="6">
    <location>
        <begin position="156"/>
        <end position="175"/>
    </location>
</feature>
<dbReference type="PROSITE" id="PS50850">
    <property type="entry name" value="MFS"/>
    <property type="match status" value="1"/>
</dbReference>
<keyword evidence="9" id="KW-1185">Reference proteome</keyword>
<feature type="transmembrane region" description="Helical" evidence="6">
    <location>
        <begin position="266"/>
        <end position="284"/>
    </location>
</feature>
<comment type="subcellular location">
    <subcellularLocation>
        <location evidence="1">Cell membrane</location>
        <topology evidence="1">Multi-pass membrane protein</topology>
    </subcellularLocation>
</comment>
<evidence type="ECO:0000256" key="3">
    <source>
        <dbReference type="ARBA" id="ARBA00022692"/>
    </source>
</evidence>
<reference evidence="8" key="1">
    <citation type="submission" date="2017-09" db="EMBL/GenBank/DDBJ databases">
        <title>Complete Genome Sequence of ansamitocin-producing Bacterium Actinosynnema pretiosum X47.</title>
        <authorList>
            <person name="Cao G."/>
            <person name="Zong G."/>
            <person name="Zhong C."/>
            <person name="Fu J."/>
        </authorList>
    </citation>
    <scope>NUCLEOTIDE SEQUENCE [LARGE SCALE GENOMIC DNA]</scope>
    <source>
        <strain evidence="8">X47</strain>
    </source>
</reference>
<name>A0A290Z6B4_9PSEU</name>
<dbReference type="InterPro" id="IPR050189">
    <property type="entry name" value="MFS_Efflux_Transporters"/>
</dbReference>
<keyword evidence="4 6" id="KW-1133">Transmembrane helix</keyword>
<dbReference type="KEGG" id="apre:CNX65_15570"/>
<dbReference type="PANTHER" id="PTHR43124">
    <property type="entry name" value="PURINE EFFLUX PUMP PBUE"/>
    <property type="match status" value="1"/>
</dbReference>
<accession>A0A290Z6B4</accession>
<keyword evidence="3 6" id="KW-0812">Transmembrane</keyword>
<dbReference type="GO" id="GO:0005886">
    <property type="term" value="C:plasma membrane"/>
    <property type="evidence" value="ECO:0007669"/>
    <property type="project" value="UniProtKB-SubCell"/>
</dbReference>
<evidence type="ECO:0000259" key="7">
    <source>
        <dbReference type="PROSITE" id="PS50850"/>
    </source>
</evidence>
<feature type="transmembrane region" description="Helical" evidence="6">
    <location>
        <begin position="132"/>
        <end position="150"/>
    </location>
</feature>
<evidence type="ECO:0000256" key="1">
    <source>
        <dbReference type="ARBA" id="ARBA00004651"/>
    </source>
</evidence>
<evidence type="ECO:0000313" key="8">
    <source>
        <dbReference type="EMBL" id="ATE54538.1"/>
    </source>
</evidence>
<dbReference type="EMBL" id="CP023445">
    <property type="protein sequence ID" value="ATE54538.1"/>
    <property type="molecule type" value="Genomic_DNA"/>
</dbReference>
<keyword evidence="5 6" id="KW-0472">Membrane</keyword>
<dbReference type="AlphaFoldDB" id="A0A290Z6B4"/>
<dbReference type="Gene3D" id="1.20.1250.20">
    <property type="entry name" value="MFS general substrate transporter like domains"/>
    <property type="match status" value="2"/>
</dbReference>
<dbReference type="NCBIfam" id="NF033135">
    <property type="entry name" value="cmx_cmrA"/>
    <property type="match status" value="1"/>
</dbReference>
<sequence length="373" mass="36332">MPPAVHALALAVFAQATSEFMLSGLVHPLAADLGVPLAAAGALTSGFALGMVLGAPLAAALSLRWPPRRALLGFLTAFLLAHVLGALTPGFAVLLTTRVVAALATAGFLAVALGTAARLAGPGAQGRATATLLAGTTTACVVGVPAGALLGELWGWRSAFWAVALLTAPALVAVLRSVPAGGGDPGGAVAAELRGLRVPGLRSPLLLAALVNGGTFCAFTYLAPLVTDVAGRAAGWVPVALAVFGCGAFAGVVVAGRAADRRPARLLAAGLVALPAGWLLLAAFPVAPLLFAQAALSFAVGSTLVAEVLRVAPGAPRLAGAAATAALNAGAVVGPLLGGAALAGGARAALLVSAALTACALVFGSRRLTRARA</sequence>
<dbReference type="Pfam" id="PF07690">
    <property type="entry name" value="MFS_1"/>
    <property type="match status" value="1"/>
</dbReference>
<evidence type="ECO:0000256" key="6">
    <source>
        <dbReference type="SAM" id="Phobius"/>
    </source>
</evidence>
<organism evidence="8 9">
    <name type="scientific">Actinosynnema pretiosum</name>
    <dbReference type="NCBI Taxonomy" id="42197"/>
    <lineage>
        <taxon>Bacteria</taxon>
        <taxon>Bacillati</taxon>
        <taxon>Actinomycetota</taxon>
        <taxon>Actinomycetes</taxon>
        <taxon>Pseudonocardiales</taxon>
        <taxon>Pseudonocardiaceae</taxon>
        <taxon>Actinosynnema</taxon>
    </lineage>
</organism>
<feature type="transmembrane region" description="Helical" evidence="6">
    <location>
        <begin position="235"/>
        <end position="254"/>
    </location>
</feature>
<evidence type="ECO:0000256" key="2">
    <source>
        <dbReference type="ARBA" id="ARBA00022475"/>
    </source>
</evidence>
<proteinExistence type="predicted"/>
<dbReference type="CDD" id="cd17324">
    <property type="entry name" value="MFS_NepI_like"/>
    <property type="match status" value="1"/>
</dbReference>
<dbReference type="InterPro" id="IPR020846">
    <property type="entry name" value="MFS_dom"/>
</dbReference>
<evidence type="ECO:0000256" key="4">
    <source>
        <dbReference type="ARBA" id="ARBA00022989"/>
    </source>
</evidence>
<gene>
    <name evidence="8" type="ORF">CNX65_15570</name>
</gene>
<dbReference type="SUPFAM" id="SSF103473">
    <property type="entry name" value="MFS general substrate transporter"/>
    <property type="match status" value="1"/>
</dbReference>
<feature type="transmembrane region" description="Helical" evidence="6">
    <location>
        <begin position="40"/>
        <end position="63"/>
    </location>
</feature>
<feature type="transmembrane region" description="Helical" evidence="6">
    <location>
        <begin position="348"/>
        <end position="365"/>
    </location>
</feature>
<dbReference type="GO" id="GO:0022857">
    <property type="term" value="F:transmembrane transporter activity"/>
    <property type="evidence" value="ECO:0007669"/>
    <property type="project" value="InterPro"/>
</dbReference>
<feature type="transmembrane region" description="Helical" evidence="6">
    <location>
        <begin position="99"/>
        <end position="120"/>
    </location>
</feature>
<dbReference type="InterPro" id="IPR011701">
    <property type="entry name" value="MFS"/>
</dbReference>
<evidence type="ECO:0000256" key="5">
    <source>
        <dbReference type="ARBA" id="ARBA00023136"/>
    </source>
</evidence>
<feature type="domain" description="Major facilitator superfamily (MFS) profile" evidence="7">
    <location>
        <begin position="4"/>
        <end position="372"/>
    </location>
</feature>
<feature type="transmembrane region" description="Helical" evidence="6">
    <location>
        <begin position="204"/>
        <end position="223"/>
    </location>
</feature>
<dbReference type="RefSeq" id="WP_096493782.1">
    <property type="nucleotide sequence ID" value="NZ_CP023445.1"/>
</dbReference>